<dbReference type="AlphaFoldDB" id="A0AAV0XFB7"/>
<name>A0AAV0XFB7_9HEMI</name>
<accession>A0AAV0XFB7</accession>
<gene>
    <name evidence="1" type="ORF">MEUPH1_LOCUS21093</name>
</gene>
<dbReference type="EMBL" id="CARXXK010000004">
    <property type="protein sequence ID" value="CAI6366513.1"/>
    <property type="molecule type" value="Genomic_DNA"/>
</dbReference>
<dbReference type="Proteomes" id="UP001160148">
    <property type="component" value="Unassembled WGS sequence"/>
</dbReference>
<reference evidence="1 2" key="1">
    <citation type="submission" date="2023-01" db="EMBL/GenBank/DDBJ databases">
        <authorList>
            <person name="Whitehead M."/>
        </authorList>
    </citation>
    <scope>NUCLEOTIDE SEQUENCE [LARGE SCALE GENOMIC DNA]</scope>
</reference>
<proteinExistence type="predicted"/>
<keyword evidence="2" id="KW-1185">Reference proteome</keyword>
<evidence type="ECO:0008006" key="3">
    <source>
        <dbReference type="Google" id="ProtNLM"/>
    </source>
</evidence>
<comment type="caution">
    <text evidence="1">The sequence shown here is derived from an EMBL/GenBank/DDBJ whole genome shotgun (WGS) entry which is preliminary data.</text>
</comment>
<organism evidence="1 2">
    <name type="scientific">Macrosiphum euphorbiae</name>
    <name type="common">potato aphid</name>
    <dbReference type="NCBI Taxonomy" id="13131"/>
    <lineage>
        <taxon>Eukaryota</taxon>
        <taxon>Metazoa</taxon>
        <taxon>Ecdysozoa</taxon>
        <taxon>Arthropoda</taxon>
        <taxon>Hexapoda</taxon>
        <taxon>Insecta</taxon>
        <taxon>Pterygota</taxon>
        <taxon>Neoptera</taxon>
        <taxon>Paraneoptera</taxon>
        <taxon>Hemiptera</taxon>
        <taxon>Sternorrhyncha</taxon>
        <taxon>Aphidomorpha</taxon>
        <taxon>Aphidoidea</taxon>
        <taxon>Aphididae</taxon>
        <taxon>Macrosiphini</taxon>
        <taxon>Macrosiphum</taxon>
    </lineage>
</organism>
<evidence type="ECO:0000313" key="2">
    <source>
        <dbReference type="Proteomes" id="UP001160148"/>
    </source>
</evidence>
<evidence type="ECO:0000313" key="1">
    <source>
        <dbReference type="EMBL" id="CAI6366513.1"/>
    </source>
</evidence>
<protein>
    <recommendedName>
        <fullName evidence="3">Nuclease HARBI1</fullName>
    </recommendedName>
</protein>
<sequence length="101" mass="10818">MIGPTISSNTDRSNSITPAQKLLLALRFYATASFLISAGDVMGVSKSAACVIVHDVSVALAKLRPQIVKMPETNDEIKELHKQLYGLAKLPLVIGAIDCTH</sequence>